<dbReference type="GO" id="GO:0004372">
    <property type="term" value="F:glycine hydroxymethyltransferase activity"/>
    <property type="evidence" value="ECO:0007669"/>
    <property type="project" value="TreeGrafter"/>
</dbReference>
<reference evidence="1" key="1">
    <citation type="submission" date="2022-11" db="EMBL/GenBank/DDBJ databases">
        <title>Genome Sequence of Cubamyces cubensis.</title>
        <authorList>
            <person name="Buettner E."/>
        </authorList>
    </citation>
    <scope>NUCLEOTIDE SEQUENCE</scope>
    <source>
        <strain evidence="1">MPL-01</strain>
    </source>
</reference>
<dbReference type="AlphaFoldDB" id="A0AAD7TV40"/>
<name>A0AAD7TV40_9APHY</name>
<dbReference type="PANTHER" id="PTHR11680">
    <property type="entry name" value="SERINE HYDROXYMETHYLTRANSFERASE"/>
    <property type="match status" value="1"/>
</dbReference>
<dbReference type="GO" id="GO:0005739">
    <property type="term" value="C:mitochondrion"/>
    <property type="evidence" value="ECO:0007669"/>
    <property type="project" value="TreeGrafter"/>
</dbReference>
<dbReference type="GO" id="GO:0030170">
    <property type="term" value="F:pyridoxal phosphate binding"/>
    <property type="evidence" value="ECO:0007669"/>
    <property type="project" value="TreeGrafter"/>
</dbReference>
<protein>
    <submittedName>
        <fullName evidence="1">Uncharacterized protein</fullName>
    </submittedName>
</protein>
<sequence>MREEDMKVVADFLHRAVQIAATLQKEAGSKLLKDFVRVATTSEEGKVGAKQVQDLKKKVREFARRWPLPGVDVSKLTRPAGIEADD</sequence>
<dbReference type="GO" id="GO:0019264">
    <property type="term" value="P:glycine biosynthetic process from serine"/>
    <property type="evidence" value="ECO:0007669"/>
    <property type="project" value="TreeGrafter"/>
</dbReference>
<organism evidence="1 2">
    <name type="scientific">Trametes cubensis</name>
    <dbReference type="NCBI Taxonomy" id="1111947"/>
    <lineage>
        <taxon>Eukaryota</taxon>
        <taxon>Fungi</taxon>
        <taxon>Dikarya</taxon>
        <taxon>Basidiomycota</taxon>
        <taxon>Agaricomycotina</taxon>
        <taxon>Agaricomycetes</taxon>
        <taxon>Polyporales</taxon>
        <taxon>Polyporaceae</taxon>
        <taxon>Trametes</taxon>
    </lineage>
</organism>
<dbReference type="InterPro" id="IPR015422">
    <property type="entry name" value="PyrdxlP-dep_Trfase_small"/>
</dbReference>
<dbReference type="InterPro" id="IPR049943">
    <property type="entry name" value="Ser_HO-MeTrfase-like"/>
</dbReference>
<dbReference type="Proteomes" id="UP001215151">
    <property type="component" value="Unassembled WGS sequence"/>
</dbReference>
<dbReference type="GO" id="GO:0046653">
    <property type="term" value="P:tetrahydrofolate metabolic process"/>
    <property type="evidence" value="ECO:0007669"/>
    <property type="project" value="TreeGrafter"/>
</dbReference>
<evidence type="ECO:0000313" key="2">
    <source>
        <dbReference type="Proteomes" id="UP001215151"/>
    </source>
</evidence>
<dbReference type="EMBL" id="JAPEVG010000105">
    <property type="protein sequence ID" value="KAJ8482861.1"/>
    <property type="molecule type" value="Genomic_DNA"/>
</dbReference>
<evidence type="ECO:0000313" key="1">
    <source>
        <dbReference type="EMBL" id="KAJ8482861.1"/>
    </source>
</evidence>
<gene>
    <name evidence="1" type="ORF">ONZ51_g5094</name>
</gene>
<dbReference type="Gene3D" id="3.90.1150.10">
    <property type="entry name" value="Aspartate Aminotransferase, domain 1"/>
    <property type="match status" value="1"/>
</dbReference>
<dbReference type="SUPFAM" id="SSF53383">
    <property type="entry name" value="PLP-dependent transferases"/>
    <property type="match status" value="1"/>
</dbReference>
<keyword evidence="2" id="KW-1185">Reference proteome</keyword>
<dbReference type="PANTHER" id="PTHR11680:SF35">
    <property type="entry name" value="SERINE HYDROXYMETHYLTRANSFERASE 1"/>
    <property type="match status" value="1"/>
</dbReference>
<dbReference type="InterPro" id="IPR015424">
    <property type="entry name" value="PyrdxlP-dep_Trfase"/>
</dbReference>
<comment type="caution">
    <text evidence="1">The sequence shown here is derived from an EMBL/GenBank/DDBJ whole genome shotgun (WGS) entry which is preliminary data.</text>
</comment>
<proteinExistence type="predicted"/>
<accession>A0AAD7TV40</accession>